<evidence type="ECO:0000256" key="9">
    <source>
        <dbReference type="SAM" id="Phobius"/>
    </source>
</evidence>
<accession>A0ABM9EPR4</accession>
<evidence type="ECO:0000256" key="6">
    <source>
        <dbReference type="ARBA" id="ARBA00022692"/>
    </source>
</evidence>
<keyword evidence="8 9" id="KW-0472">Membrane</keyword>
<dbReference type="InterPro" id="IPR004704">
    <property type="entry name" value="PTS_IID_man"/>
</dbReference>
<dbReference type="PROSITE" id="PS51108">
    <property type="entry name" value="PTS_EIID"/>
    <property type="match status" value="1"/>
</dbReference>
<evidence type="ECO:0000256" key="8">
    <source>
        <dbReference type="ARBA" id="ARBA00023136"/>
    </source>
</evidence>
<dbReference type="EMBL" id="CALBWS010000008">
    <property type="protein sequence ID" value="CAH2714614.1"/>
    <property type="molecule type" value="Genomic_DNA"/>
</dbReference>
<feature type="transmembrane region" description="Helical" evidence="9">
    <location>
        <begin position="114"/>
        <end position="131"/>
    </location>
</feature>
<comment type="caution">
    <text evidence="10">The sequence shown here is derived from an EMBL/GenBank/DDBJ whole genome shotgun (WGS) entry which is preliminary data.</text>
</comment>
<organism evidence="10 11">
    <name type="scientific">Neobacillus rhizosphaerae</name>
    <dbReference type="NCBI Taxonomy" id="2880965"/>
    <lineage>
        <taxon>Bacteria</taxon>
        <taxon>Bacillati</taxon>
        <taxon>Bacillota</taxon>
        <taxon>Bacilli</taxon>
        <taxon>Bacillales</taxon>
        <taxon>Bacillaceae</taxon>
        <taxon>Neobacillus</taxon>
    </lineage>
</organism>
<evidence type="ECO:0000256" key="4">
    <source>
        <dbReference type="ARBA" id="ARBA00022597"/>
    </source>
</evidence>
<sequence>MKKLDKKDLRKGWLYWAMYHLSSMSFEKLEAHGFAHSMIPILNKLYKGNPEEYKKALKRHSVFYNTEPQSGSLVNGIVASLEEEKANGKEIDDEMFHSVKTGIMGPIAGIGDSTIQGIIIPILLTIGMGISSNGNPLGVFVYIIGYLAIILSLSYFLYFRGYHLGVNAVDGLIGANSERLRNAFSVLGTLVIGGLAASFVHLTTPLKIPNGDATIELQKTLDGFFPGLLSLLAVLFCWYLISKKKYSGTKVLLILVAFSIIGVLLHVF</sequence>
<evidence type="ECO:0000256" key="1">
    <source>
        <dbReference type="ARBA" id="ARBA00004651"/>
    </source>
</evidence>
<evidence type="ECO:0000313" key="11">
    <source>
        <dbReference type="Proteomes" id="UP000838308"/>
    </source>
</evidence>
<keyword evidence="2" id="KW-0813">Transport</keyword>
<feature type="transmembrane region" description="Helical" evidence="9">
    <location>
        <begin position="180"/>
        <end position="203"/>
    </location>
</feature>
<gene>
    <name evidence="10" type="primary">manZ_2</name>
    <name evidence="10" type="ORF">BACCIP111895_01786</name>
</gene>
<keyword evidence="7 9" id="KW-1133">Transmembrane helix</keyword>
<feature type="transmembrane region" description="Helical" evidence="9">
    <location>
        <begin position="137"/>
        <end position="159"/>
    </location>
</feature>
<dbReference type="RefSeq" id="WP_248734927.1">
    <property type="nucleotide sequence ID" value="NZ_CALBWS010000008.1"/>
</dbReference>
<keyword evidence="3" id="KW-1003">Cell membrane</keyword>
<evidence type="ECO:0000256" key="2">
    <source>
        <dbReference type="ARBA" id="ARBA00022448"/>
    </source>
</evidence>
<proteinExistence type="predicted"/>
<dbReference type="PANTHER" id="PTHR32502:SF5">
    <property type="entry name" value="N-ACETYLGALACTOSAMINE PERMEASE IID COMPONENT-RELATED"/>
    <property type="match status" value="1"/>
</dbReference>
<dbReference type="Pfam" id="PF03613">
    <property type="entry name" value="EIID-AGA"/>
    <property type="match status" value="1"/>
</dbReference>
<keyword evidence="6 9" id="KW-0812">Transmembrane</keyword>
<evidence type="ECO:0000256" key="5">
    <source>
        <dbReference type="ARBA" id="ARBA00022683"/>
    </source>
</evidence>
<protein>
    <submittedName>
        <fullName evidence="10">PTS system mannose-specific EIID component</fullName>
    </submittedName>
</protein>
<keyword evidence="5" id="KW-0598">Phosphotransferase system</keyword>
<reference evidence="10" key="1">
    <citation type="submission" date="2022-04" db="EMBL/GenBank/DDBJ databases">
        <authorList>
            <person name="Criscuolo A."/>
        </authorList>
    </citation>
    <scope>NUCLEOTIDE SEQUENCE</scope>
    <source>
        <strain evidence="10">CIP111895</strain>
    </source>
</reference>
<dbReference type="PANTHER" id="PTHR32502">
    <property type="entry name" value="N-ACETYLGALACTOSAMINE PERMEASE II COMPONENT-RELATED"/>
    <property type="match status" value="1"/>
</dbReference>
<evidence type="ECO:0000256" key="7">
    <source>
        <dbReference type="ARBA" id="ARBA00022989"/>
    </source>
</evidence>
<name>A0ABM9EPR4_9BACI</name>
<dbReference type="InterPro" id="IPR050303">
    <property type="entry name" value="GatZ_KbaZ_carbometab"/>
</dbReference>
<keyword evidence="4" id="KW-0762">Sugar transport</keyword>
<evidence type="ECO:0000256" key="3">
    <source>
        <dbReference type="ARBA" id="ARBA00022475"/>
    </source>
</evidence>
<feature type="transmembrane region" description="Helical" evidence="9">
    <location>
        <begin position="223"/>
        <end position="241"/>
    </location>
</feature>
<dbReference type="Proteomes" id="UP000838308">
    <property type="component" value="Unassembled WGS sequence"/>
</dbReference>
<evidence type="ECO:0000313" key="10">
    <source>
        <dbReference type="EMBL" id="CAH2714614.1"/>
    </source>
</evidence>
<keyword evidence="11" id="KW-1185">Reference proteome</keyword>
<comment type="subcellular location">
    <subcellularLocation>
        <location evidence="1">Cell membrane</location>
        <topology evidence="1">Multi-pass membrane protein</topology>
    </subcellularLocation>
</comment>
<feature type="transmembrane region" description="Helical" evidence="9">
    <location>
        <begin position="248"/>
        <end position="267"/>
    </location>
</feature>